<dbReference type="GO" id="GO:0051015">
    <property type="term" value="F:actin filament binding"/>
    <property type="evidence" value="ECO:0007669"/>
    <property type="project" value="InterPro"/>
</dbReference>
<accession>A0A183T3D3</accession>
<keyword evidence="6" id="KW-1185">Reference proteome</keyword>
<dbReference type="SUPFAM" id="SSF50405">
    <property type="entry name" value="Actin-crosslinking proteins"/>
    <property type="match status" value="2"/>
</dbReference>
<proteinExistence type="predicted"/>
<dbReference type="EMBL" id="UYSU01036215">
    <property type="protein sequence ID" value="VDL97366.1"/>
    <property type="molecule type" value="Genomic_DNA"/>
</dbReference>
<dbReference type="InterPro" id="IPR022768">
    <property type="entry name" value="Fascin-like_dom"/>
</dbReference>
<dbReference type="Proteomes" id="UP000275846">
    <property type="component" value="Unassembled WGS sequence"/>
</dbReference>
<comment type="subcellular location">
    <subcellularLocation>
        <location evidence="1">Cytoplasm</location>
    </subcellularLocation>
</comment>
<dbReference type="WBParaSite" id="SSLN_0001140401-mRNA-1">
    <property type="protein sequence ID" value="SSLN_0001140401-mRNA-1"/>
    <property type="gene ID" value="SSLN_0001140401"/>
</dbReference>
<sequence>MMKNGNSHRVMIEFCKLGLMHVPSGRLLTSETFQGALNVSGTSLKRRQIWTIYVDAANPTAFFLQNHMGHYLSASHDGKVSVLAEEPGMYSPELLKIAVFSAIYNLRLLAALLTVMNAYNFCHKFLDEACQVAKSFRAISASRCKGEEEHFFIDTDVSGSGLVTVKSAKYLLYLQWTDNGMRCFSKEPVWWGTRWAIHPQVHLLSVHRNNYIRSANKDSELRAVQKAPKSKKFLFWLEQMPLSKMTPRPGADSLTKGEVGCFSRVAIRSQSGRYLCSNGSMADEIRKGAFFSIIFKPSKTPCVLLKDEFGDYLTVLSNGRLMIRPRSTDPRREDFFALKTPSIQVRMWAFNKKFACVKHGLSFNATDDEIQMEKNSIFQLEYVGGKGLDIPKLLACAESSPLTFSCEESDYAPQDTLLPTGLWRLRGPENKVWQFPRTGPAEMALENVQGTTFEILFLTSYEETSTIGHSKVNARGGILLRSVDGLVVSAKALGPISTAENHRITADYRPTESEIFHLIPFMNRPSVALYSALAYGFLGPTTSRRGDKLSLECGTTIVGEWFVRRLPSGTCQLMFRDSGSWLVLSAQGNGALVLVPTPSGPRENEEEEEEEARKVTPSYNTEFVFCLLSEKHVLLRSVLHIGGKPGFLCAGVQGDVKLDTSGNITAGCIWQI</sequence>
<dbReference type="Gene3D" id="2.80.10.50">
    <property type="match status" value="2"/>
</dbReference>
<protein>
    <submittedName>
        <fullName evidence="7">Fascin domain-containing protein</fullName>
    </submittedName>
</protein>
<dbReference type="STRING" id="70667.A0A183T3D3"/>
<dbReference type="OrthoDB" id="10259868at2759"/>
<evidence type="ECO:0000256" key="3">
    <source>
        <dbReference type="ARBA" id="ARBA00023203"/>
    </source>
</evidence>
<reference evidence="5 6" key="2">
    <citation type="submission" date="2018-11" db="EMBL/GenBank/DDBJ databases">
        <authorList>
            <consortium name="Pathogen Informatics"/>
        </authorList>
    </citation>
    <scope>NUCLEOTIDE SEQUENCE [LARGE SCALE GENOMIC DNA]</scope>
    <source>
        <strain evidence="5 6">NST_G2</strain>
    </source>
</reference>
<evidence type="ECO:0000313" key="5">
    <source>
        <dbReference type="EMBL" id="VDL97366.1"/>
    </source>
</evidence>
<evidence type="ECO:0000313" key="6">
    <source>
        <dbReference type="Proteomes" id="UP000275846"/>
    </source>
</evidence>
<keyword evidence="2" id="KW-0963">Cytoplasm</keyword>
<evidence type="ECO:0000256" key="1">
    <source>
        <dbReference type="ARBA" id="ARBA00004496"/>
    </source>
</evidence>
<dbReference type="CDD" id="cd23335">
    <property type="entry name" value="beta-trefoil_FSCN_rpt2"/>
    <property type="match status" value="1"/>
</dbReference>
<dbReference type="Pfam" id="PF06268">
    <property type="entry name" value="Fascin"/>
    <property type="match status" value="1"/>
</dbReference>
<reference evidence="7" key="1">
    <citation type="submission" date="2016-06" db="UniProtKB">
        <authorList>
            <consortium name="WormBaseParasite"/>
        </authorList>
    </citation>
    <scope>IDENTIFICATION</scope>
</reference>
<dbReference type="AlphaFoldDB" id="A0A183T3D3"/>
<evidence type="ECO:0000313" key="7">
    <source>
        <dbReference type="WBParaSite" id="SSLN_0001140401-mRNA-1"/>
    </source>
</evidence>
<organism evidence="7">
    <name type="scientific">Schistocephalus solidus</name>
    <name type="common">Tapeworm</name>
    <dbReference type="NCBI Taxonomy" id="70667"/>
    <lineage>
        <taxon>Eukaryota</taxon>
        <taxon>Metazoa</taxon>
        <taxon>Spiralia</taxon>
        <taxon>Lophotrochozoa</taxon>
        <taxon>Platyhelminthes</taxon>
        <taxon>Cestoda</taxon>
        <taxon>Eucestoda</taxon>
        <taxon>Diphyllobothriidea</taxon>
        <taxon>Diphyllobothriidae</taxon>
        <taxon>Schistocephalus</taxon>
    </lineage>
</organism>
<dbReference type="GO" id="GO:0030674">
    <property type="term" value="F:protein-macromolecule adaptor activity"/>
    <property type="evidence" value="ECO:0007669"/>
    <property type="project" value="InterPro"/>
</dbReference>
<evidence type="ECO:0000259" key="4">
    <source>
        <dbReference type="Pfam" id="PF06268"/>
    </source>
</evidence>
<name>A0A183T3D3_SCHSO</name>
<dbReference type="InterPro" id="IPR008999">
    <property type="entry name" value="Actin-crosslinking"/>
</dbReference>
<feature type="domain" description="Fascin-like" evidence="4">
    <location>
        <begin position="26"/>
        <end position="85"/>
    </location>
</feature>
<gene>
    <name evidence="5" type="ORF">SSLN_LOCUS10981</name>
</gene>
<evidence type="ECO:0000256" key="2">
    <source>
        <dbReference type="ARBA" id="ARBA00022490"/>
    </source>
</evidence>
<keyword evidence="3" id="KW-0009">Actin-binding</keyword>
<dbReference type="GO" id="GO:0005737">
    <property type="term" value="C:cytoplasm"/>
    <property type="evidence" value="ECO:0007669"/>
    <property type="project" value="UniProtKB-SubCell"/>
</dbReference>